<dbReference type="GO" id="GO:0003700">
    <property type="term" value="F:DNA-binding transcription factor activity"/>
    <property type="evidence" value="ECO:0007669"/>
    <property type="project" value="InterPro"/>
</dbReference>
<evidence type="ECO:0000313" key="6">
    <source>
        <dbReference type="EMBL" id="KAG9459954.1"/>
    </source>
</evidence>
<dbReference type="AlphaFoldDB" id="A0AAV7FH16"/>
<dbReference type="SUPFAM" id="SSF46689">
    <property type="entry name" value="Homeodomain-like"/>
    <property type="match status" value="1"/>
</dbReference>
<organism evidence="6 7">
    <name type="scientific">Aristolochia fimbriata</name>
    <name type="common">White veined hardy Dutchman's pipe vine</name>
    <dbReference type="NCBI Taxonomy" id="158543"/>
    <lineage>
        <taxon>Eukaryota</taxon>
        <taxon>Viridiplantae</taxon>
        <taxon>Streptophyta</taxon>
        <taxon>Embryophyta</taxon>
        <taxon>Tracheophyta</taxon>
        <taxon>Spermatophyta</taxon>
        <taxon>Magnoliopsida</taxon>
        <taxon>Magnoliidae</taxon>
        <taxon>Piperales</taxon>
        <taxon>Aristolochiaceae</taxon>
        <taxon>Aristolochia</taxon>
    </lineage>
</organism>
<proteinExistence type="predicted"/>
<dbReference type="FunFam" id="1.10.10.60:FF:000154">
    <property type="entry name" value="Transcription factor SRM1"/>
    <property type="match status" value="1"/>
</dbReference>
<dbReference type="InterPro" id="IPR009057">
    <property type="entry name" value="Homeodomain-like_sf"/>
</dbReference>
<keyword evidence="3" id="KW-0804">Transcription</keyword>
<evidence type="ECO:0000256" key="3">
    <source>
        <dbReference type="ARBA" id="ARBA00023163"/>
    </source>
</evidence>
<keyword evidence="4" id="KW-0539">Nucleus</keyword>
<dbReference type="SMART" id="SM00717">
    <property type="entry name" value="SANT"/>
    <property type="match status" value="1"/>
</dbReference>
<reference evidence="6 7" key="1">
    <citation type="submission" date="2021-07" db="EMBL/GenBank/DDBJ databases">
        <title>The Aristolochia fimbriata genome: insights into angiosperm evolution, floral development and chemical biosynthesis.</title>
        <authorList>
            <person name="Jiao Y."/>
        </authorList>
    </citation>
    <scope>NUCLEOTIDE SEQUENCE [LARGE SCALE GENOMIC DNA]</scope>
    <source>
        <strain evidence="6">IBCAS-2021</strain>
        <tissue evidence="6">Leaf</tissue>
    </source>
</reference>
<name>A0AAV7FH16_ARIFI</name>
<gene>
    <name evidence="6" type="ORF">H6P81_004462</name>
</gene>
<evidence type="ECO:0000256" key="2">
    <source>
        <dbReference type="ARBA" id="ARBA00023015"/>
    </source>
</evidence>
<dbReference type="Pfam" id="PF23082">
    <property type="entry name" value="Myb_DNA-binding_2"/>
    <property type="match status" value="1"/>
</dbReference>
<dbReference type="PANTHER" id="PTHR43952:SF45">
    <property type="entry name" value="PROTEIN RADIALIS-LIKE 4"/>
    <property type="match status" value="1"/>
</dbReference>
<dbReference type="EMBL" id="JAINDJ010000002">
    <property type="protein sequence ID" value="KAG9459954.1"/>
    <property type="molecule type" value="Genomic_DNA"/>
</dbReference>
<feature type="domain" description="Myb-like" evidence="5">
    <location>
        <begin position="32"/>
        <end position="84"/>
    </location>
</feature>
<dbReference type="InterPro" id="IPR001005">
    <property type="entry name" value="SANT/Myb"/>
</dbReference>
<comment type="subcellular location">
    <subcellularLocation>
        <location evidence="1">Nucleus</location>
    </subcellularLocation>
</comment>
<keyword evidence="2" id="KW-0805">Transcription regulation</keyword>
<comment type="caution">
    <text evidence="6">The sequence shown here is derived from an EMBL/GenBank/DDBJ whole genome shotgun (WGS) entry which is preliminary data.</text>
</comment>
<dbReference type="Proteomes" id="UP000825729">
    <property type="component" value="Unassembled WGS sequence"/>
</dbReference>
<dbReference type="Gene3D" id="1.10.10.60">
    <property type="entry name" value="Homeodomain-like"/>
    <property type="match status" value="1"/>
</dbReference>
<dbReference type="GO" id="GO:0005634">
    <property type="term" value="C:nucleus"/>
    <property type="evidence" value="ECO:0007669"/>
    <property type="project" value="UniProtKB-SubCell"/>
</dbReference>
<evidence type="ECO:0000313" key="7">
    <source>
        <dbReference type="Proteomes" id="UP000825729"/>
    </source>
</evidence>
<dbReference type="PANTHER" id="PTHR43952">
    <property type="entry name" value="MYB FAMILY TRANSCRIPTION FACTOR-RELATED"/>
    <property type="match status" value="1"/>
</dbReference>
<keyword evidence="7" id="KW-1185">Reference proteome</keyword>
<dbReference type="CDD" id="cd00167">
    <property type="entry name" value="SANT"/>
    <property type="match status" value="1"/>
</dbReference>
<evidence type="ECO:0000256" key="4">
    <source>
        <dbReference type="ARBA" id="ARBA00023242"/>
    </source>
</evidence>
<protein>
    <recommendedName>
        <fullName evidence="5">Myb-like domain-containing protein</fullName>
    </recommendedName>
</protein>
<dbReference type="InterPro" id="IPR044636">
    <property type="entry name" value="RADIALIS-like"/>
</dbReference>
<sequence>MRDRRSWNVSVDESCEEEKNRVFGEMAEIREAFSGWSWEENKLFELALAVVDEGNPERWNVVAAMVGGKTVEDVQMHYRVLVEDLQYIESGQLDHRLGEAKFHLTADCSCSVCWSEEDQKLLVQLDIK</sequence>
<evidence type="ECO:0000259" key="5">
    <source>
        <dbReference type="SMART" id="SM00717"/>
    </source>
</evidence>
<accession>A0AAV7FH16</accession>
<evidence type="ECO:0000256" key="1">
    <source>
        <dbReference type="ARBA" id="ARBA00004123"/>
    </source>
</evidence>